<feature type="transmembrane region" description="Helical" evidence="11">
    <location>
        <begin position="807"/>
        <end position="827"/>
    </location>
</feature>
<sequence>MEGRNGGRKFHQSKIAIIFAYLISFVGLLIFAKGFFPMKAARRGKSSLENVPSPPLNQDLLIQLIKDDFVTQKHLVKEKQVVRIAKPYTKLVLLVIDAMRIDFIQSPTYNKHMPFLNSLLEQNVGQIYTSKAKAPTVTMPRIKAMTTGSIPGYIDVILNMDQSLELKEDNIVQGLESEGKKIVFFGDDTWMRLFPKSFVRTDGTTSFFVTDYTEVDNNVTRHLDEELYTKNDWDVMILHYLGLDHIGHIAGPTSPLVGPKLTEMDDAIKKVYTALQNKKDSLMIITSDHGMSARGSHGGTTEPEVDTPLVFLNPSLKNFQTNPKHVEQIDLAPTLSLLFGIPIPQGSMGKVIPNMLTAMNQSSTLHALQYNCHQLLNHLSQAGRLVNNFIEAKNDPLHLYRNGVQFHGKFLEGNKNDSYTAAYDNYVKCHTMASDSLTSNIASYNYPEMASGIVVLCAGFCLVLYLWVEGLLQSKRSTITLPQSKSFSRAVIALTVGTIVHVATLPSSSFVEEEHQIWHFLTASLAMSLFVAILRATAEAASVDKATDKSVSLYDAHVHVSSQLRLRKGHQTWQVVYNDTKPQETVDNGTIPLIEEEKIEVAEENEDETHIKDHPIVTYKHWKVLFIAFGFVFFHRVLRAWNQTGIQYADQPDLGDWLNLPQHKIILSFASAASLLCILFSSEMICNTRDIARTAVCAAGLTTVYLYRHATDTVAFFTVYGSHNQSIGLSEARLVYGLCAFLLFKALLHRISEHCCHRVQPKKGHMCSAPSLYCSPTPVSRQQALDCMQTIVVLLAALLLRPHNHCVLAFNLILYWSLFRVLWPVVVEGNLKLMDLSMLELRSLKHSGFVSTSEAVVRITLACWFGQMAYFTMGNSNSFATVDLSAGFVGLSGSEGVLNSSLTVLLGSFTTYIGPILWTTFCVCDLIKLCLQATDVTETPLTRPQSSTANLVACTFITLRLLQVIVYVMVATGHRYHLFVWSVFSPKLLYELVNTWVHGWLLALTLLLW</sequence>
<keyword evidence="8 11" id="KW-1133">Transmembrane helix</keyword>
<accession>A0A6F9DN34</accession>
<keyword evidence="7" id="KW-0256">Endoplasmic reticulum</keyword>
<dbReference type="InterPro" id="IPR017850">
    <property type="entry name" value="Alkaline_phosphatase_core_sf"/>
</dbReference>
<dbReference type="AlphaFoldDB" id="A0A6F9DN34"/>
<dbReference type="InterPro" id="IPR037674">
    <property type="entry name" value="PIG-G_N"/>
</dbReference>
<dbReference type="PANTHER" id="PTHR23072">
    <property type="entry name" value="PHOSPHATIDYLINOSITOL GLYCAN-RELATED"/>
    <property type="match status" value="1"/>
</dbReference>
<dbReference type="InterPro" id="IPR002591">
    <property type="entry name" value="Phosphodiest/P_Trfase"/>
</dbReference>
<evidence type="ECO:0000256" key="3">
    <source>
        <dbReference type="ARBA" id="ARBA00005315"/>
    </source>
</evidence>
<dbReference type="Gene3D" id="3.40.720.10">
    <property type="entry name" value="Alkaline Phosphatase, subunit A"/>
    <property type="match status" value="1"/>
</dbReference>
<gene>
    <name evidence="13" type="primary">Pigg</name>
</gene>
<feature type="transmembrane region" description="Helical" evidence="11">
    <location>
        <begin position="15"/>
        <end position="36"/>
    </location>
</feature>
<name>A0A6F9DN34_9ASCI</name>
<feature type="domain" description="GPI ethanolamine phosphate transferase 2 C-terminal" evidence="12">
    <location>
        <begin position="854"/>
        <end position="1006"/>
    </location>
</feature>
<organism evidence="13">
    <name type="scientific">Phallusia mammillata</name>
    <dbReference type="NCBI Taxonomy" id="59560"/>
    <lineage>
        <taxon>Eukaryota</taxon>
        <taxon>Metazoa</taxon>
        <taxon>Chordata</taxon>
        <taxon>Tunicata</taxon>
        <taxon>Ascidiacea</taxon>
        <taxon>Phlebobranchia</taxon>
        <taxon>Ascidiidae</taxon>
        <taxon>Phallusia</taxon>
    </lineage>
</organism>
<keyword evidence="6 11" id="KW-0812">Transmembrane</keyword>
<evidence type="ECO:0000259" key="12">
    <source>
        <dbReference type="Pfam" id="PF19316"/>
    </source>
</evidence>
<feature type="transmembrane region" description="Helical" evidence="11">
    <location>
        <begin position="988"/>
        <end position="1008"/>
    </location>
</feature>
<proteinExistence type="evidence at transcript level"/>
<comment type="pathway">
    <text evidence="2">Glycolipid biosynthesis; glycosylphosphatidylinositol-anchor biosynthesis.</text>
</comment>
<dbReference type="InterPro" id="IPR039527">
    <property type="entry name" value="PIGG/GPI7"/>
</dbReference>
<dbReference type="CDD" id="cd16024">
    <property type="entry name" value="GPI_EPT_2"/>
    <property type="match status" value="1"/>
</dbReference>
<feature type="transmembrane region" description="Helical" evidence="11">
    <location>
        <begin position="661"/>
        <end position="679"/>
    </location>
</feature>
<dbReference type="EMBL" id="LR789000">
    <property type="protein sequence ID" value="CAB3264862.1"/>
    <property type="molecule type" value="mRNA"/>
</dbReference>
<evidence type="ECO:0000256" key="1">
    <source>
        <dbReference type="ARBA" id="ARBA00004477"/>
    </source>
</evidence>
<keyword evidence="10" id="KW-0325">Glycoprotein</keyword>
<feature type="transmembrane region" description="Helical" evidence="11">
    <location>
        <begin position="904"/>
        <end position="927"/>
    </location>
</feature>
<evidence type="ECO:0000256" key="2">
    <source>
        <dbReference type="ARBA" id="ARBA00004687"/>
    </source>
</evidence>
<dbReference type="Pfam" id="PF01663">
    <property type="entry name" value="Phosphodiest"/>
    <property type="match status" value="1"/>
</dbReference>
<evidence type="ECO:0000256" key="10">
    <source>
        <dbReference type="ARBA" id="ARBA00023180"/>
    </source>
</evidence>
<dbReference type="Pfam" id="PF19316">
    <property type="entry name" value="PIGO_PIGG"/>
    <property type="match status" value="1"/>
</dbReference>
<evidence type="ECO:0000256" key="6">
    <source>
        <dbReference type="ARBA" id="ARBA00022692"/>
    </source>
</evidence>
<comment type="similarity">
    <text evidence="3">Belongs to the PIGG/PIGN/PIGO family. PIGG subfamily.</text>
</comment>
<dbReference type="GO" id="GO:0006506">
    <property type="term" value="P:GPI anchor biosynthetic process"/>
    <property type="evidence" value="ECO:0007669"/>
    <property type="project" value="UniProtKB-UniPathway"/>
</dbReference>
<evidence type="ECO:0000256" key="7">
    <source>
        <dbReference type="ARBA" id="ARBA00022824"/>
    </source>
</evidence>
<evidence type="ECO:0000256" key="5">
    <source>
        <dbReference type="ARBA" id="ARBA00022679"/>
    </source>
</evidence>
<dbReference type="UniPathway" id="UPA00196"/>
<evidence type="ECO:0000313" key="13">
    <source>
        <dbReference type="EMBL" id="CAB3264862.1"/>
    </source>
</evidence>
<dbReference type="InterPro" id="IPR045687">
    <property type="entry name" value="PIGG/GPI7_C"/>
</dbReference>
<dbReference type="SUPFAM" id="SSF53649">
    <property type="entry name" value="Alkaline phosphatase-like"/>
    <property type="match status" value="1"/>
</dbReference>
<feature type="transmembrane region" description="Helical" evidence="11">
    <location>
        <begin position="489"/>
        <end position="511"/>
    </location>
</feature>
<dbReference type="PANTHER" id="PTHR23072:SF0">
    <property type="entry name" value="GPI ETHANOLAMINE PHOSPHATE TRANSFERASE 2"/>
    <property type="match status" value="1"/>
</dbReference>
<evidence type="ECO:0000256" key="11">
    <source>
        <dbReference type="SAM" id="Phobius"/>
    </source>
</evidence>
<evidence type="ECO:0000256" key="8">
    <source>
        <dbReference type="ARBA" id="ARBA00022989"/>
    </source>
</evidence>
<keyword evidence="5 13" id="KW-0808">Transferase</keyword>
<keyword evidence="4" id="KW-0337">GPI-anchor biosynthesis</keyword>
<dbReference type="GO" id="GO:0005789">
    <property type="term" value="C:endoplasmic reticulum membrane"/>
    <property type="evidence" value="ECO:0007669"/>
    <property type="project" value="UniProtKB-SubCell"/>
</dbReference>
<evidence type="ECO:0000256" key="4">
    <source>
        <dbReference type="ARBA" id="ARBA00022502"/>
    </source>
</evidence>
<feature type="transmembrane region" description="Helical" evidence="11">
    <location>
        <begin position="622"/>
        <end position="641"/>
    </location>
</feature>
<feature type="transmembrane region" description="Helical" evidence="11">
    <location>
        <begin position="449"/>
        <end position="468"/>
    </location>
</feature>
<feature type="transmembrane region" description="Helical" evidence="11">
    <location>
        <begin position="517"/>
        <end position="536"/>
    </location>
</feature>
<evidence type="ECO:0000256" key="9">
    <source>
        <dbReference type="ARBA" id="ARBA00023136"/>
    </source>
</evidence>
<protein>
    <submittedName>
        <fullName evidence="13">GPI ethanolamine phosphate transferase 2-like</fullName>
    </submittedName>
</protein>
<dbReference type="GO" id="GO:0051267">
    <property type="term" value="F:CP2 mannose-ethanolamine phosphotransferase activity"/>
    <property type="evidence" value="ECO:0007669"/>
    <property type="project" value="TreeGrafter"/>
</dbReference>
<keyword evidence="9 11" id="KW-0472">Membrane</keyword>
<comment type="subcellular location">
    <subcellularLocation>
        <location evidence="1">Endoplasmic reticulum membrane</location>
        <topology evidence="1">Multi-pass membrane protein</topology>
    </subcellularLocation>
</comment>
<reference evidence="13" key="1">
    <citation type="submission" date="2020-04" db="EMBL/GenBank/DDBJ databases">
        <authorList>
            <person name="Neveu A P."/>
        </authorList>
    </citation>
    <scope>NUCLEOTIDE SEQUENCE</scope>
    <source>
        <tissue evidence="13">Whole embryo</tissue>
    </source>
</reference>
<feature type="transmembrane region" description="Helical" evidence="11">
    <location>
        <begin position="948"/>
        <end position="968"/>
    </location>
</feature>